<feature type="transmembrane region" description="Helical" evidence="1">
    <location>
        <begin position="31"/>
        <end position="51"/>
    </location>
</feature>
<evidence type="ECO:0000313" key="3">
    <source>
        <dbReference type="Proteomes" id="UP001500880"/>
    </source>
</evidence>
<dbReference type="Proteomes" id="UP001500880">
    <property type="component" value="Unassembled WGS sequence"/>
</dbReference>
<feature type="transmembrane region" description="Helical" evidence="1">
    <location>
        <begin position="96"/>
        <end position="118"/>
    </location>
</feature>
<accession>A0ABP3KK40</accession>
<gene>
    <name evidence="2" type="ORF">GCM10008986_00330</name>
</gene>
<evidence type="ECO:0000313" key="2">
    <source>
        <dbReference type="EMBL" id="GAA0479823.1"/>
    </source>
</evidence>
<evidence type="ECO:0000256" key="1">
    <source>
        <dbReference type="SAM" id="Phobius"/>
    </source>
</evidence>
<feature type="transmembrane region" description="Helical" evidence="1">
    <location>
        <begin position="63"/>
        <end position="84"/>
    </location>
</feature>
<keyword evidence="1" id="KW-1133">Transmembrane helix</keyword>
<keyword evidence="1" id="KW-0812">Transmembrane</keyword>
<proteinExistence type="predicted"/>
<feature type="transmembrane region" description="Helical" evidence="1">
    <location>
        <begin position="130"/>
        <end position="147"/>
    </location>
</feature>
<dbReference type="EMBL" id="BAAADO010000001">
    <property type="protein sequence ID" value="GAA0479823.1"/>
    <property type="molecule type" value="Genomic_DNA"/>
</dbReference>
<reference evidence="3" key="1">
    <citation type="journal article" date="2019" name="Int. J. Syst. Evol. Microbiol.">
        <title>The Global Catalogue of Microorganisms (GCM) 10K type strain sequencing project: providing services to taxonomists for standard genome sequencing and annotation.</title>
        <authorList>
            <consortium name="The Broad Institute Genomics Platform"/>
            <consortium name="The Broad Institute Genome Sequencing Center for Infectious Disease"/>
            <person name="Wu L."/>
            <person name="Ma J."/>
        </authorList>
    </citation>
    <scope>NUCLEOTIDE SEQUENCE [LARGE SCALE GENOMIC DNA]</scope>
    <source>
        <strain evidence="3">JCM 12389</strain>
    </source>
</reference>
<keyword evidence="3" id="KW-1185">Reference proteome</keyword>
<dbReference type="RefSeq" id="WP_343836227.1">
    <property type="nucleotide sequence ID" value="NZ_BAAADO010000001.1"/>
</dbReference>
<comment type="caution">
    <text evidence="2">The sequence shown here is derived from an EMBL/GenBank/DDBJ whole genome shotgun (WGS) entry which is preliminary data.</text>
</comment>
<organism evidence="2 3">
    <name type="scientific">Salinibacillus aidingensis</name>
    <dbReference type="NCBI Taxonomy" id="237684"/>
    <lineage>
        <taxon>Bacteria</taxon>
        <taxon>Bacillati</taxon>
        <taxon>Bacillota</taxon>
        <taxon>Bacilli</taxon>
        <taxon>Bacillales</taxon>
        <taxon>Bacillaceae</taxon>
        <taxon>Salinibacillus</taxon>
    </lineage>
</organism>
<keyword evidence="1" id="KW-0472">Membrane</keyword>
<sequence length="157" mass="18624">MKELIIAINFSLLLFIASISTKKTLNVLENSFMYLVLVFFVTGYTAVYYINLKLWSVADDPQLFLILRLYELIMIPLLCLWYFNLVEVCKTWLSRIVLTILMTGILGIVQLIMTYWEVIQYKNWQFWQSIVTFVVLLIVVRLLHVWFQSKLQKEGIK</sequence>
<name>A0ABP3KK40_9BACI</name>
<protein>
    <submittedName>
        <fullName evidence="2">Uncharacterized protein</fullName>
    </submittedName>
</protein>